<dbReference type="InterPro" id="IPR010895">
    <property type="entry name" value="CHRD"/>
</dbReference>
<dbReference type="EMBL" id="JBHUOZ010000003">
    <property type="protein sequence ID" value="MFD2920072.1"/>
    <property type="molecule type" value="Genomic_DNA"/>
</dbReference>
<name>A0ABW6A7F6_9BACT</name>
<feature type="chain" id="PRO_5046441093" evidence="1">
    <location>
        <begin position="22"/>
        <end position="172"/>
    </location>
</feature>
<comment type="caution">
    <text evidence="3">The sequence shown here is derived from an EMBL/GenBank/DDBJ whole genome shotgun (WGS) entry which is preliminary data.</text>
</comment>
<dbReference type="Proteomes" id="UP001597511">
    <property type="component" value="Unassembled WGS sequence"/>
</dbReference>
<evidence type="ECO:0000259" key="2">
    <source>
        <dbReference type="SMART" id="SM00754"/>
    </source>
</evidence>
<evidence type="ECO:0000313" key="4">
    <source>
        <dbReference type="Proteomes" id="UP001597511"/>
    </source>
</evidence>
<proteinExistence type="predicted"/>
<feature type="domain" description="CHRD" evidence="2">
    <location>
        <begin position="36"/>
        <end position="171"/>
    </location>
</feature>
<dbReference type="PROSITE" id="PS51257">
    <property type="entry name" value="PROKAR_LIPOPROTEIN"/>
    <property type="match status" value="1"/>
</dbReference>
<dbReference type="Pfam" id="PF07452">
    <property type="entry name" value="CHRD"/>
    <property type="match status" value="1"/>
</dbReference>
<protein>
    <submittedName>
        <fullName evidence="3">CHRD domain-containing protein</fullName>
    </submittedName>
</protein>
<feature type="signal peptide" evidence="1">
    <location>
        <begin position="1"/>
        <end position="21"/>
    </location>
</feature>
<sequence length="172" mass="18769">MKLFQLTAFSLLLLGTTIFSSCEKDDDASDKPKEHVKGDIALTGAQSVPATTSPATGTLWVSYSEKTHMLDYEFNWAGLRDTIIGISIHGPAPVSYASATVKQLLPGFTNSATNLKPNQAAYPYLGGSYKGSVLIDGANLKQEELLNMLYYISIRTKAFPTTGEIRAQIRFR</sequence>
<organism evidence="3 4">
    <name type="scientific">Terrimonas rubra</name>
    <dbReference type="NCBI Taxonomy" id="1035890"/>
    <lineage>
        <taxon>Bacteria</taxon>
        <taxon>Pseudomonadati</taxon>
        <taxon>Bacteroidota</taxon>
        <taxon>Chitinophagia</taxon>
        <taxon>Chitinophagales</taxon>
        <taxon>Chitinophagaceae</taxon>
        <taxon>Terrimonas</taxon>
    </lineage>
</organism>
<keyword evidence="4" id="KW-1185">Reference proteome</keyword>
<gene>
    <name evidence="3" type="ORF">ACFS6H_10155</name>
</gene>
<accession>A0ABW6A7F6</accession>
<reference evidence="4" key="1">
    <citation type="journal article" date="2019" name="Int. J. Syst. Evol. Microbiol.">
        <title>The Global Catalogue of Microorganisms (GCM) 10K type strain sequencing project: providing services to taxonomists for standard genome sequencing and annotation.</title>
        <authorList>
            <consortium name="The Broad Institute Genomics Platform"/>
            <consortium name="The Broad Institute Genome Sequencing Center for Infectious Disease"/>
            <person name="Wu L."/>
            <person name="Ma J."/>
        </authorList>
    </citation>
    <scope>NUCLEOTIDE SEQUENCE [LARGE SCALE GENOMIC DNA]</scope>
    <source>
        <strain evidence="4">KCTC 23299</strain>
    </source>
</reference>
<dbReference type="RefSeq" id="WP_386097938.1">
    <property type="nucleotide sequence ID" value="NZ_JBHUOZ010000003.1"/>
</dbReference>
<keyword evidence="1" id="KW-0732">Signal</keyword>
<evidence type="ECO:0000313" key="3">
    <source>
        <dbReference type="EMBL" id="MFD2920072.1"/>
    </source>
</evidence>
<evidence type="ECO:0000256" key="1">
    <source>
        <dbReference type="SAM" id="SignalP"/>
    </source>
</evidence>
<dbReference type="SMART" id="SM00754">
    <property type="entry name" value="CHRD"/>
    <property type="match status" value="1"/>
</dbReference>